<dbReference type="AlphaFoldDB" id="A0ABD0S6Z7"/>
<comment type="caution">
    <text evidence="3">The sequence shown here is derived from an EMBL/GenBank/DDBJ whole genome shotgun (WGS) entry which is preliminary data.</text>
</comment>
<dbReference type="InterPro" id="IPR016186">
    <property type="entry name" value="C-type_lectin-like/link_sf"/>
</dbReference>
<dbReference type="PANTHER" id="PTHR45710:SF36">
    <property type="entry name" value="C-TYPE LECTIN DOMAIN-CONTAINING PROTEIN"/>
    <property type="match status" value="1"/>
</dbReference>
<evidence type="ECO:0000256" key="1">
    <source>
        <dbReference type="SAM" id="SignalP"/>
    </source>
</evidence>
<dbReference type="PROSITE" id="PS50041">
    <property type="entry name" value="C_TYPE_LECTIN_2"/>
    <property type="match status" value="2"/>
</dbReference>
<evidence type="ECO:0000259" key="2">
    <source>
        <dbReference type="PROSITE" id="PS50041"/>
    </source>
</evidence>
<organism evidence="3 4">
    <name type="scientific">Loxostege sticticalis</name>
    <name type="common">Beet webworm moth</name>
    <dbReference type="NCBI Taxonomy" id="481309"/>
    <lineage>
        <taxon>Eukaryota</taxon>
        <taxon>Metazoa</taxon>
        <taxon>Ecdysozoa</taxon>
        <taxon>Arthropoda</taxon>
        <taxon>Hexapoda</taxon>
        <taxon>Insecta</taxon>
        <taxon>Pterygota</taxon>
        <taxon>Neoptera</taxon>
        <taxon>Endopterygota</taxon>
        <taxon>Lepidoptera</taxon>
        <taxon>Glossata</taxon>
        <taxon>Ditrysia</taxon>
        <taxon>Pyraloidea</taxon>
        <taxon>Crambidae</taxon>
        <taxon>Pyraustinae</taxon>
        <taxon>Loxostege</taxon>
    </lineage>
</organism>
<reference evidence="3 4" key="1">
    <citation type="submission" date="2024-06" db="EMBL/GenBank/DDBJ databases">
        <title>A chromosome-level genome assembly of beet webworm, Loxostege sticticalis.</title>
        <authorList>
            <person name="Zhang Y."/>
        </authorList>
    </citation>
    <scope>NUCLEOTIDE SEQUENCE [LARGE SCALE GENOMIC DNA]</scope>
    <source>
        <strain evidence="3">AQ028</strain>
        <tissue evidence="3">Male pupae</tissue>
    </source>
</reference>
<dbReference type="InterPro" id="IPR050828">
    <property type="entry name" value="C-type_lectin/matrix_domain"/>
</dbReference>
<dbReference type="Gene3D" id="3.10.100.10">
    <property type="entry name" value="Mannose-Binding Protein A, subunit A"/>
    <property type="match status" value="3"/>
</dbReference>
<feature type="chain" id="PRO_5044855753" description="C-type lectin domain-containing protein" evidence="1">
    <location>
        <begin position="25"/>
        <end position="508"/>
    </location>
</feature>
<dbReference type="Pfam" id="PF00059">
    <property type="entry name" value="Lectin_C"/>
    <property type="match status" value="2"/>
</dbReference>
<accession>A0ABD0S6Z7</accession>
<dbReference type="InterPro" id="IPR016187">
    <property type="entry name" value="CTDL_fold"/>
</dbReference>
<dbReference type="SUPFAM" id="SSF56436">
    <property type="entry name" value="C-type lectin-like"/>
    <property type="match status" value="3"/>
</dbReference>
<evidence type="ECO:0000313" key="3">
    <source>
        <dbReference type="EMBL" id="KAL0809823.1"/>
    </source>
</evidence>
<dbReference type="InterPro" id="IPR001304">
    <property type="entry name" value="C-type_lectin-like"/>
</dbReference>
<name>A0ABD0S6Z7_LOXSC</name>
<dbReference type="EMBL" id="JBEDNZ010000028">
    <property type="protein sequence ID" value="KAL0809823.1"/>
    <property type="molecule type" value="Genomic_DNA"/>
</dbReference>
<sequence>MDSNFKRDLSFVLFISFVGSLCVASYHEQYRVPKTCTDKWESYVFNDREYVVQNLPVTWENAKILCLGHHNGTLAVLDTKEKSDFLAEALSESQLSIESVWVGARRSSADDPAGYRWGQGLELRRTAADVFSEAGPDDHYPVWLNRTRVPVPDGGADCVALERARHDHPVFVDLHCQLLRPFACEREAQRDVTVSELKVVRCRSGLYHVFDGRLNWHQAAAYCVLHKMSLANIGTMRCLKKLGMTMLKTRPSIENAWIGSRGSLGKWTWVDTGVSIFQLPAYSDAQPGQWPPMRDRSSMKQSGCLQLDRHAAHPPVFMEARCERKMQFICYQGIQSLTPLPALPSDDIYYYVLVKQLLYWQHAYDNCQKMNGTLASLDNNDILIQLLLTMGENKEEPIHHIWIAGRLNMTKDASDTVSYSWYNPTNGKKIYDPIHFTDPAFALYMPPWLDEEFSMDNPCLNLDRQDHLNGLVYGLPCDTPQYSICMIEKASLRDKPVVENGTDGYESS</sequence>
<feature type="domain" description="C-type lectin" evidence="2">
    <location>
        <begin position="207"/>
        <end position="331"/>
    </location>
</feature>
<dbReference type="PANTHER" id="PTHR45710">
    <property type="entry name" value="C-TYPE LECTIN DOMAIN-CONTAINING PROTEIN 180"/>
    <property type="match status" value="1"/>
</dbReference>
<dbReference type="CDD" id="cd00037">
    <property type="entry name" value="CLECT"/>
    <property type="match status" value="3"/>
</dbReference>
<proteinExistence type="predicted"/>
<gene>
    <name evidence="3" type="ORF">ABMA28_011315</name>
</gene>
<dbReference type="SMART" id="SM00034">
    <property type="entry name" value="CLECT"/>
    <property type="match status" value="3"/>
</dbReference>
<feature type="signal peptide" evidence="1">
    <location>
        <begin position="1"/>
        <end position="24"/>
    </location>
</feature>
<keyword evidence="1" id="KW-0732">Signal</keyword>
<feature type="domain" description="C-type lectin" evidence="2">
    <location>
        <begin position="45"/>
        <end position="185"/>
    </location>
</feature>
<protein>
    <recommendedName>
        <fullName evidence="2">C-type lectin domain-containing protein</fullName>
    </recommendedName>
</protein>
<dbReference type="Proteomes" id="UP001549921">
    <property type="component" value="Unassembled WGS sequence"/>
</dbReference>
<evidence type="ECO:0000313" key="4">
    <source>
        <dbReference type="Proteomes" id="UP001549921"/>
    </source>
</evidence>